<name>A2BLK2_HYPBU</name>
<evidence type="ECO:0000256" key="1">
    <source>
        <dbReference type="ARBA" id="ARBA00010169"/>
    </source>
</evidence>
<dbReference type="RefSeq" id="WP_011822181.1">
    <property type="nucleotide sequence ID" value="NC_008818.1"/>
</dbReference>
<proteinExistence type="inferred from homology"/>
<gene>
    <name evidence="2" type="ordered locus">Hbut_1018</name>
</gene>
<comment type="similarity">
    <text evidence="1">Belongs to the CutA family.</text>
</comment>
<dbReference type="SUPFAM" id="SSF54913">
    <property type="entry name" value="GlnB-like"/>
    <property type="match status" value="1"/>
</dbReference>
<dbReference type="STRING" id="415426.Hbut_1018"/>
<dbReference type="InterPro" id="IPR011322">
    <property type="entry name" value="N-reg_PII-like_a/b"/>
</dbReference>
<dbReference type="AlphaFoldDB" id="A2BLK2"/>
<accession>A2BLK2</accession>
<reference evidence="2 3" key="1">
    <citation type="journal article" date="2007" name="Archaea">
        <title>The genome of Hyperthermus butylicus: a sulfur-reducing, peptide fermenting, neutrophilic Crenarchaeote growing up to 108 degrees C.</title>
        <authorList>
            <person name="Brugger K."/>
            <person name="Chen L."/>
            <person name="Stark M."/>
            <person name="Zibat A."/>
            <person name="Redder P."/>
            <person name="Ruepp A."/>
            <person name="Awayez M."/>
            <person name="She Q."/>
            <person name="Garrett R.A."/>
            <person name="Klenk H.P."/>
        </authorList>
    </citation>
    <scope>NUCLEOTIDE SEQUENCE [LARGE SCALE GENOMIC DNA]</scope>
    <source>
        <strain evidence="3">DSM 5456 / JCM 9403 / PLM1-5</strain>
    </source>
</reference>
<dbReference type="GO" id="GO:0010038">
    <property type="term" value="P:response to metal ion"/>
    <property type="evidence" value="ECO:0007669"/>
    <property type="project" value="InterPro"/>
</dbReference>
<dbReference type="PANTHER" id="PTHR23419:SF8">
    <property type="entry name" value="FI09726P"/>
    <property type="match status" value="1"/>
</dbReference>
<dbReference type="Gene3D" id="3.30.70.120">
    <property type="match status" value="1"/>
</dbReference>
<dbReference type="InterPro" id="IPR015867">
    <property type="entry name" value="N-reg_PII/ATP_PRibTrfase_C"/>
</dbReference>
<dbReference type="EMBL" id="CP000493">
    <property type="protein sequence ID" value="ABM80863.1"/>
    <property type="molecule type" value="Genomic_DNA"/>
</dbReference>
<keyword evidence="3" id="KW-1185">Reference proteome</keyword>
<dbReference type="EnsemblBacteria" id="ABM80863">
    <property type="protein sequence ID" value="ABM80863"/>
    <property type="gene ID" value="Hbut_1018"/>
</dbReference>
<dbReference type="GeneID" id="4782006"/>
<dbReference type="eggNOG" id="arCOG04231">
    <property type="taxonomic scope" value="Archaea"/>
</dbReference>
<dbReference type="HOGENOM" id="CLU_098807_3_1_2"/>
<dbReference type="GO" id="GO:0005507">
    <property type="term" value="F:copper ion binding"/>
    <property type="evidence" value="ECO:0007669"/>
    <property type="project" value="TreeGrafter"/>
</dbReference>
<organism evidence="2 3">
    <name type="scientific">Hyperthermus butylicus (strain DSM 5456 / JCM 9403 / PLM1-5)</name>
    <dbReference type="NCBI Taxonomy" id="415426"/>
    <lineage>
        <taxon>Archaea</taxon>
        <taxon>Thermoproteota</taxon>
        <taxon>Thermoprotei</taxon>
        <taxon>Desulfurococcales</taxon>
        <taxon>Pyrodictiaceae</taxon>
        <taxon>Hyperthermus</taxon>
    </lineage>
</organism>
<dbReference type="Pfam" id="PF03091">
    <property type="entry name" value="CutA1"/>
    <property type="match status" value="1"/>
</dbReference>
<protein>
    <submittedName>
        <fullName evidence="2">Periplasmic divalent cation tolerance protein cutA</fullName>
    </submittedName>
</protein>
<evidence type="ECO:0000313" key="3">
    <source>
        <dbReference type="Proteomes" id="UP000002593"/>
    </source>
</evidence>
<dbReference type="PANTHER" id="PTHR23419">
    <property type="entry name" value="DIVALENT CATION TOLERANCE CUTA-RELATED"/>
    <property type="match status" value="1"/>
</dbReference>
<sequence>MTSTAPIEGGVVVVYITTPRGKGKEIAQKLLEERLAACINITPVESGYWWQGKIENDQEDLLIVKTSMDKLPKLIEKVKEIHPYQVPEIVAVPVVACYAEYCRWVREETHQ</sequence>
<dbReference type="Proteomes" id="UP000002593">
    <property type="component" value="Chromosome"/>
</dbReference>
<dbReference type="InterPro" id="IPR004323">
    <property type="entry name" value="Ion_tolerance_CutA"/>
</dbReference>
<dbReference type="KEGG" id="hbu:Hbut_1018"/>
<evidence type="ECO:0000313" key="2">
    <source>
        <dbReference type="EMBL" id="ABM80863.1"/>
    </source>
</evidence>